<dbReference type="AlphaFoldDB" id="A0A9P6FYV3"/>
<gene>
    <name evidence="3" type="ORF">BGW38_008032</name>
</gene>
<feature type="region of interest" description="Disordered" evidence="1">
    <location>
        <begin position="583"/>
        <end position="613"/>
    </location>
</feature>
<dbReference type="Proteomes" id="UP000780801">
    <property type="component" value="Unassembled WGS sequence"/>
</dbReference>
<dbReference type="InterPro" id="IPR014752">
    <property type="entry name" value="Arrestin-like_C"/>
</dbReference>
<proteinExistence type="predicted"/>
<feature type="domain" description="Arrestin C-terminal-like" evidence="2">
    <location>
        <begin position="221"/>
        <end position="375"/>
    </location>
</feature>
<dbReference type="Pfam" id="PF02752">
    <property type="entry name" value="Arrestin_C"/>
    <property type="match status" value="1"/>
</dbReference>
<evidence type="ECO:0000313" key="3">
    <source>
        <dbReference type="EMBL" id="KAF9583954.1"/>
    </source>
</evidence>
<organism evidence="3 4">
    <name type="scientific">Lunasporangiospora selenospora</name>
    <dbReference type="NCBI Taxonomy" id="979761"/>
    <lineage>
        <taxon>Eukaryota</taxon>
        <taxon>Fungi</taxon>
        <taxon>Fungi incertae sedis</taxon>
        <taxon>Mucoromycota</taxon>
        <taxon>Mortierellomycotina</taxon>
        <taxon>Mortierellomycetes</taxon>
        <taxon>Mortierellales</taxon>
        <taxon>Mortierellaceae</taxon>
        <taxon>Lunasporangiospora</taxon>
    </lineage>
</organism>
<reference evidence="3" key="1">
    <citation type="journal article" date="2020" name="Fungal Divers.">
        <title>Resolving the Mortierellaceae phylogeny through synthesis of multi-gene phylogenetics and phylogenomics.</title>
        <authorList>
            <person name="Vandepol N."/>
            <person name="Liber J."/>
            <person name="Desiro A."/>
            <person name="Na H."/>
            <person name="Kennedy M."/>
            <person name="Barry K."/>
            <person name="Grigoriev I.V."/>
            <person name="Miller A.N."/>
            <person name="O'Donnell K."/>
            <person name="Stajich J.E."/>
            <person name="Bonito G."/>
        </authorList>
    </citation>
    <scope>NUCLEOTIDE SEQUENCE</scope>
    <source>
        <strain evidence="3">KOD1015</strain>
    </source>
</reference>
<evidence type="ECO:0000259" key="2">
    <source>
        <dbReference type="SMART" id="SM01017"/>
    </source>
</evidence>
<protein>
    <recommendedName>
        <fullName evidence="2">Arrestin C-terminal-like domain-containing protein</fullName>
    </recommendedName>
</protein>
<dbReference type="GO" id="GO:0005737">
    <property type="term" value="C:cytoplasm"/>
    <property type="evidence" value="ECO:0007669"/>
    <property type="project" value="TreeGrafter"/>
</dbReference>
<dbReference type="PANTHER" id="PTHR11188">
    <property type="entry name" value="ARRESTIN DOMAIN CONTAINING PROTEIN"/>
    <property type="match status" value="1"/>
</dbReference>
<dbReference type="InterPro" id="IPR011022">
    <property type="entry name" value="Arrestin_C-like"/>
</dbReference>
<dbReference type="PANTHER" id="PTHR11188:SF17">
    <property type="entry name" value="FI21816P1"/>
    <property type="match status" value="1"/>
</dbReference>
<feature type="region of interest" description="Disordered" evidence="1">
    <location>
        <begin position="383"/>
        <end position="415"/>
    </location>
</feature>
<accession>A0A9P6FYV3</accession>
<feature type="compositionally biased region" description="Gly residues" evidence="1">
    <location>
        <begin position="100"/>
        <end position="110"/>
    </location>
</feature>
<dbReference type="EMBL" id="JAABOA010000541">
    <property type="protein sequence ID" value="KAF9583954.1"/>
    <property type="molecule type" value="Genomic_DNA"/>
</dbReference>
<dbReference type="Gene3D" id="2.60.40.640">
    <property type="match status" value="1"/>
</dbReference>
<dbReference type="OrthoDB" id="387657at2759"/>
<feature type="compositionally biased region" description="Polar residues" evidence="1">
    <location>
        <begin position="386"/>
        <end position="395"/>
    </location>
</feature>
<feature type="region of interest" description="Disordered" evidence="1">
    <location>
        <begin position="90"/>
        <end position="111"/>
    </location>
</feature>
<sequence>MQRLSKFFLGGTEDNIAQSFLAPTNGYSVSTATRNGLENFYGPGTMFQGQLSLQLAKQIRPPCRLRVVFRCLHTINGAPLSAGTDIIERTSSSSENSRGLGQGHGHGNGVGLASASPHQHNIFEIEHVLVQDEAILIKRHTFMFNIKFPRVNFPPSMIDGERSIIYTLHSELSFETTPGDLATLSTLTTPSIQLKYLPLVPTCIPHYPVIELAQVTDPYTNKTLVKAAMDSPQRGVCPGEALPFTLTITNLSETDLQSIHLSLIRVISYPGAVTLQSSGSATGTTVHPAAPFSVEPTTATVHAVTVPVSNANNKGSTWMETLEFKVPANLGLVPTLNSIITPLIKVDYYLSVSIPIASRSTGLASWFTTSSKSPPPIDISLIRSAAGNSGSGTNTDKAEGPTVTSPSRQPQRTFSADKLSKLPNFHMDRVITVSSTLKWPTLVQLPPVPVVIGTVPFSISERQLRWPMPNYLNVMDRPRFIRDRFEEEMMQHLEQLETMVVEDEDEEDIETLVKAAVRKSTSSGESDDEELQHRTNARVPPRFRKGGATLRKGSLPTSGLGTPPPSPPSAASMMAMMDTVIMGGTGANPRTGPNSMPRAGRRSMSPKSMGLSRELLMEIHHSKAQQAVQSRDN</sequence>
<name>A0A9P6FYV3_9FUNG</name>
<keyword evidence="4" id="KW-1185">Reference proteome</keyword>
<dbReference type="GO" id="GO:0015031">
    <property type="term" value="P:protein transport"/>
    <property type="evidence" value="ECO:0007669"/>
    <property type="project" value="TreeGrafter"/>
</dbReference>
<dbReference type="InterPro" id="IPR014756">
    <property type="entry name" value="Ig_E-set"/>
</dbReference>
<dbReference type="InterPro" id="IPR050357">
    <property type="entry name" value="Arrestin_domain-protein"/>
</dbReference>
<evidence type="ECO:0000313" key="4">
    <source>
        <dbReference type="Proteomes" id="UP000780801"/>
    </source>
</evidence>
<dbReference type="SUPFAM" id="SSF81296">
    <property type="entry name" value="E set domains"/>
    <property type="match status" value="1"/>
</dbReference>
<comment type="caution">
    <text evidence="3">The sequence shown here is derived from an EMBL/GenBank/DDBJ whole genome shotgun (WGS) entry which is preliminary data.</text>
</comment>
<feature type="region of interest" description="Disordered" evidence="1">
    <location>
        <begin position="518"/>
        <end position="571"/>
    </location>
</feature>
<evidence type="ECO:0000256" key="1">
    <source>
        <dbReference type="SAM" id="MobiDB-lite"/>
    </source>
</evidence>
<dbReference type="SMART" id="SM01017">
    <property type="entry name" value="Arrestin_C"/>
    <property type="match status" value="1"/>
</dbReference>
<feature type="compositionally biased region" description="Polar residues" evidence="1">
    <location>
        <begin position="402"/>
        <end position="414"/>
    </location>
</feature>